<evidence type="ECO:0000313" key="3">
    <source>
        <dbReference type="Proteomes" id="UP001237642"/>
    </source>
</evidence>
<name>A0AAD8HTV7_9APIA</name>
<feature type="compositionally biased region" description="Basic and acidic residues" evidence="1">
    <location>
        <begin position="161"/>
        <end position="174"/>
    </location>
</feature>
<feature type="region of interest" description="Disordered" evidence="1">
    <location>
        <begin position="34"/>
        <end position="54"/>
    </location>
</feature>
<sequence length="193" mass="20953">MVGKLYTFKAALQNREIAEWFSYKSRCATCQKYHPTTENETNDPNRGSAGAGGEKLMSRSGIAQLGDPATWSKHKLLEGMGCALAKPHSGSVGSGYITPPTGFQNFVSHAAGSGGSGLITPSRAFQPFISHEEDEDENENEEEVVDKEIEIEEPPAVQLRKQPDRQVKGKERLCGTEGMCGKKKKKGKGPRLG</sequence>
<keyword evidence="3" id="KW-1185">Reference proteome</keyword>
<gene>
    <name evidence="2" type="ORF">POM88_029413</name>
</gene>
<organism evidence="2 3">
    <name type="scientific">Heracleum sosnowskyi</name>
    <dbReference type="NCBI Taxonomy" id="360622"/>
    <lineage>
        <taxon>Eukaryota</taxon>
        <taxon>Viridiplantae</taxon>
        <taxon>Streptophyta</taxon>
        <taxon>Embryophyta</taxon>
        <taxon>Tracheophyta</taxon>
        <taxon>Spermatophyta</taxon>
        <taxon>Magnoliopsida</taxon>
        <taxon>eudicotyledons</taxon>
        <taxon>Gunneridae</taxon>
        <taxon>Pentapetalae</taxon>
        <taxon>asterids</taxon>
        <taxon>campanulids</taxon>
        <taxon>Apiales</taxon>
        <taxon>Apiaceae</taxon>
        <taxon>Apioideae</taxon>
        <taxon>apioid superclade</taxon>
        <taxon>Tordylieae</taxon>
        <taxon>Tordyliinae</taxon>
        <taxon>Heracleum</taxon>
    </lineage>
</organism>
<reference evidence="2" key="1">
    <citation type="submission" date="2023-02" db="EMBL/GenBank/DDBJ databases">
        <title>Genome of toxic invasive species Heracleum sosnowskyi carries increased number of genes despite the absence of recent whole-genome duplications.</title>
        <authorList>
            <person name="Schelkunov M."/>
            <person name="Shtratnikova V."/>
            <person name="Makarenko M."/>
            <person name="Klepikova A."/>
            <person name="Omelchenko D."/>
            <person name="Novikova G."/>
            <person name="Obukhova E."/>
            <person name="Bogdanov V."/>
            <person name="Penin A."/>
            <person name="Logacheva M."/>
        </authorList>
    </citation>
    <scope>NUCLEOTIDE SEQUENCE</scope>
    <source>
        <strain evidence="2">Hsosn_3</strain>
        <tissue evidence="2">Leaf</tissue>
    </source>
</reference>
<feature type="compositionally biased region" description="Acidic residues" evidence="1">
    <location>
        <begin position="132"/>
        <end position="153"/>
    </location>
</feature>
<comment type="caution">
    <text evidence="2">The sequence shown here is derived from an EMBL/GenBank/DDBJ whole genome shotgun (WGS) entry which is preliminary data.</text>
</comment>
<proteinExistence type="predicted"/>
<dbReference type="AlphaFoldDB" id="A0AAD8HTV7"/>
<accession>A0AAD8HTV7</accession>
<dbReference type="Proteomes" id="UP001237642">
    <property type="component" value="Unassembled WGS sequence"/>
</dbReference>
<feature type="region of interest" description="Disordered" evidence="1">
    <location>
        <begin position="130"/>
        <end position="193"/>
    </location>
</feature>
<dbReference type="EMBL" id="JAUIZM010000007">
    <property type="protein sequence ID" value="KAK1373220.1"/>
    <property type="molecule type" value="Genomic_DNA"/>
</dbReference>
<evidence type="ECO:0000256" key="1">
    <source>
        <dbReference type="SAM" id="MobiDB-lite"/>
    </source>
</evidence>
<evidence type="ECO:0000313" key="2">
    <source>
        <dbReference type="EMBL" id="KAK1373220.1"/>
    </source>
</evidence>
<feature type="compositionally biased region" description="Polar residues" evidence="1">
    <location>
        <begin position="34"/>
        <end position="45"/>
    </location>
</feature>
<feature type="compositionally biased region" description="Basic residues" evidence="1">
    <location>
        <begin position="181"/>
        <end position="193"/>
    </location>
</feature>
<protein>
    <submittedName>
        <fullName evidence="2">Uncharacterized protein</fullName>
    </submittedName>
</protein>
<reference evidence="2" key="2">
    <citation type="submission" date="2023-05" db="EMBL/GenBank/DDBJ databases">
        <authorList>
            <person name="Schelkunov M.I."/>
        </authorList>
    </citation>
    <scope>NUCLEOTIDE SEQUENCE</scope>
    <source>
        <strain evidence="2">Hsosn_3</strain>
        <tissue evidence="2">Leaf</tissue>
    </source>
</reference>